<evidence type="ECO:0000256" key="4">
    <source>
        <dbReference type="SAM" id="MobiDB-lite"/>
    </source>
</evidence>
<accession>A0AAD5SJP0</accession>
<dbReference type="SUPFAM" id="SSF52833">
    <property type="entry name" value="Thioredoxin-like"/>
    <property type="match status" value="1"/>
</dbReference>
<dbReference type="GO" id="GO:0003746">
    <property type="term" value="F:translation elongation factor activity"/>
    <property type="evidence" value="ECO:0007669"/>
    <property type="project" value="UniProtKB-UniRule"/>
</dbReference>
<dbReference type="AlphaFoldDB" id="A0AAD5SJP0"/>
<dbReference type="FunFam" id="3.30.70.1010:FF:000001">
    <property type="entry name" value="Elongation factor 1-gamma 1"/>
    <property type="match status" value="1"/>
</dbReference>
<dbReference type="InterPro" id="IPR004045">
    <property type="entry name" value="Glutathione_S-Trfase_N"/>
</dbReference>
<reference evidence="8" key="1">
    <citation type="submission" date="2020-05" db="EMBL/GenBank/DDBJ databases">
        <title>Phylogenomic resolution of chytrid fungi.</title>
        <authorList>
            <person name="Stajich J.E."/>
            <person name="Amses K."/>
            <person name="Simmons R."/>
            <person name="Seto K."/>
            <person name="Myers J."/>
            <person name="Bonds A."/>
            <person name="Quandt C.A."/>
            <person name="Barry K."/>
            <person name="Liu P."/>
            <person name="Grigoriev I."/>
            <person name="Longcore J.E."/>
            <person name="James T.Y."/>
        </authorList>
    </citation>
    <scope>NUCLEOTIDE SEQUENCE</scope>
    <source>
        <strain evidence="8">JEL0318</strain>
    </source>
</reference>
<evidence type="ECO:0000256" key="1">
    <source>
        <dbReference type="ARBA" id="ARBA00022768"/>
    </source>
</evidence>
<name>A0AAD5SJP0_9FUNG</name>
<dbReference type="SUPFAM" id="SSF47616">
    <property type="entry name" value="GST C-terminal domain-like"/>
    <property type="match status" value="1"/>
</dbReference>
<evidence type="ECO:0000259" key="6">
    <source>
        <dbReference type="PROSITE" id="PS50404"/>
    </source>
</evidence>
<dbReference type="PANTHER" id="PTHR43986:SF1">
    <property type="entry name" value="ELONGATION FACTOR 1-GAMMA"/>
    <property type="match status" value="1"/>
</dbReference>
<dbReference type="InterPro" id="IPR004046">
    <property type="entry name" value="GST_C"/>
</dbReference>
<dbReference type="Gene3D" id="3.30.70.1010">
    <property type="entry name" value="Translation elongation factor EF1B, gamma chain, conserved domain"/>
    <property type="match status" value="1"/>
</dbReference>
<dbReference type="PROSITE" id="PS50405">
    <property type="entry name" value="GST_CTER"/>
    <property type="match status" value="1"/>
</dbReference>
<dbReference type="Pfam" id="PF00043">
    <property type="entry name" value="GST_C"/>
    <property type="match status" value="1"/>
</dbReference>
<feature type="domain" description="EF-1-gamma C-terminal" evidence="5">
    <location>
        <begin position="261"/>
        <end position="418"/>
    </location>
</feature>
<evidence type="ECO:0000256" key="2">
    <source>
        <dbReference type="ARBA" id="ARBA00022917"/>
    </source>
</evidence>
<dbReference type="InterPro" id="IPR036433">
    <property type="entry name" value="EF1B_G_C_sf"/>
</dbReference>
<evidence type="ECO:0000259" key="7">
    <source>
        <dbReference type="PROSITE" id="PS50405"/>
    </source>
</evidence>
<dbReference type="GO" id="GO:0005634">
    <property type="term" value="C:nucleus"/>
    <property type="evidence" value="ECO:0007669"/>
    <property type="project" value="TreeGrafter"/>
</dbReference>
<dbReference type="FunFam" id="3.40.30.10:FF:000148">
    <property type="entry name" value="Elongation factor 1B gamma"/>
    <property type="match status" value="1"/>
</dbReference>
<dbReference type="PROSITE" id="PS50040">
    <property type="entry name" value="EF1G_C"/>
    <property type="match status" value="1"/>
</dbReference>
<dbReference type="GO" id="GO:0005737">
    <property type="term" value="C:cytoplasm"/>
    <property type="evidence" value="ECO:0007669"/>
    <property type="project" value="TreeGrafter"/>
</dbReference>
<feature type="domain" description="GST N-terminal" evidence="6">
    <location>
        <begin position="2"/>
        <end position="83"/>
    </location>
</feature>
<evidence type="ECO:0000256" key="3">
    <source>
        <dbReference type="PROSITE-ProRule" id="PRU00519"/>
    </source>
</evidence>
<dbReference type="InterPro" id="IPR036282">
    <property type="entry name" value="Glutathione-S-Trfase_C_sf"/>
</dbReference>
<dbReference type="Pfam" id="PF02798">
    <property type="entry name" value="GST_N"/>
    <property type="match status" value="1"/>
</dbReference>
<dbReference type="InterPro" id="IPR036249">
    <property type="entry name" value="Thioredoxin-like_sf"/>
</dbReference>
<dbReference type="Proteomes" id="UP001212841">
    <property type="component" value="Unassembled WGS sequence"/>
</dbReference>
<feature type="domain" description="GST C-terminal" evidence="7">
    <location>
        <begin position="88"/>
        <end position="221"/>
    </location>
</feature>
<dbReference type="InterPro" id="IPR040079">
    <property type="entry name" value="Glutathione_S-Trfase"/>
</dbReference>
<dbReference type="InterPro" id="IPR050802">
    <property type="entry name" value="EF-GSTs"/>
</dbReference>
<dbReference type="InterPro" id="IPR001662">
    <property type="entry name" value="EF1B_G_C"/>
</dbReference>
<dbReference type="CDD" id="cd03181">
    <property type="entry name" value="GST_C_EF1Bgamma_like"/>
    <property type="match status" value="1"/>
</dbReference>
<organism evidence="8 9">
    <name type="scientific">Rhizophlyctis rosea</name>
    <dbReference type="NCBI Taxonomy" id="64517"/>
    <lineage>
        <taxon>Eukaryota</taxon>
        <taxon>Fungi</taxon>
        <taxon>Fungi incertae sedis</taxon>
        <taxon>Chytridiomycota</taxon>
        <taxon>Chytridiomycota incertae sedis</taxon>
        <taxon>Chytridiomycetes</taxon>
        <taxon>Rhizophlyctidales</taxon>
        <taxon>Rhizophlyctidaceae</taxon>
        <taxon>Rhizophlyctis</taxon>
    </lineage>
</organism>
<gene>
    <name evidence="8" type="primary">EF1GAMMA</name>
    <name evidence="8" type="ORF">HK097_008738</name>
</gene>
<sequence length="418" mass="47586">MSIGKIYTYPNNVRVAKVLIAAAYNGLEVEEVHIQMGVDNKKPEFLAKFPLGKVPTFESNDGFYLYESNAIAYYVASLKQGTTLLGANQKEAAEIQQWITLADNELAPIAAAWLFPIFGFIPENPANTKKAQEDIKRVLEVLNQHLLKKTFFVGETITLADIVLATSLVQFYRNVFDPSFRAPYKNLNRWFNTVVNQPKVQKVLGEVVLAEKMAVAEKKKVEKPKAEKPKADAKPKAEKKPAKKDDDEEDEPSYADEKPAGKNPLDLLPKSTFDLENWKRFYSNNDTRPTAVNWFWENYDKEGFSLWKAVYKYNDELTMTFMSSNLVGGFFQRLERARKYAFGSLVVLGEDNNNAIQGYFVFRGHGVPAEVTDAADYESYNFTRADDQDAKIREEFNAYIAWDETIEGKKFADGKIFK</sequence>
<dbReference type="Gene3D" id="1.20.1050.10">
    <property type="match status" value="1"/>
</dbReference>
<keyword evidence="2 3" id="KW-0648">Protein biosynthesis</keyword>
<dbReference type="SMART" id="SM01183">
    <property type="entry name" value="EF1G"/>
    <property type="match status" value="1"/>
</dbReference>
<dbReference type="SUPFAM" id="SSF89942">
    <property type="entry name" value="eEF1-gamma domain"/>
    <property type="match status" value="1"/>
</dbReference>
<dbReference type="FunFam" id="1.20.1050.10:FF:000006">
    <property type="entry name" value="Elongation factor 1 gamma"/>
    <property type="match status" value="1"/>
</dbReference>
<dbReference type="Gene3D" id="3.40.30.10">
    <property type="entry name" value="Glutaredoxin"/>
    <property type="match status" value="1"/>
</dbReference>
<evidence type="ECO:0000313" key="9">
    <source>
        <dbReference type="Proteomes" id="UP001212841"/>
    </source>
</evidence>
<protein>
    <submittedName>
        <fullName evidence="8">Elongation factor 1-gamma 1</fullName>
    </submittedName>
</protein>
<dbReference type="InterPro" id="IPR010987">
    <property type="entry name" value="Glutathione-S-Trfase_C-like"/>
</dbReference>
<feature type="compositionally biased region" description="Basic and acidic residues" evidence="4">
    <location>
        <begin position="219"/>
        <end position="245"/>
    </location>
</feature>
<dbReference type="SFLD" id="SFLDG00358">
    <property type="entry name" value="Main_(cytGST)"/>
    <property type="match status" value="1"/>
</dbReference>
<dbReference type="CDD" id="cd03044">
    <property type="entry name" value="GST_N_EF1Bgamma"/>
    <property type="match status" value="1"/>
</dbReference>
<dbReference type="EMBL" id="JADGJD010000053">
    <property type="protein sequence ID" value="KAJ3055929.1"/>
    <property type="molecule type" value="Genomic_DNA"/>
</dbReference>
<dbReference type="PANTHER" id="PTHR43986">
    <property type="entry name" value="ELONGATION FACTOR 1-GAMMA"/>
    <property type="match status" value="1"/>
</dbReference>
<evidence type="ECO:0000313" key="8">
    <source>
        <dbReference type="EMBL" id="KAJ3055929.1"/>
    </source>
</evidence>
<feature type="region of interest" description="Disordered" evidence="4">
    <location>
        <begin position="219"/>
        <end position="268"/>
    </location>
</feature>
<keyword evidence="1 3" id="KW-0251">Elongation factor</keyword>
<dbReference type="SFLD" id="SFLDS00019">
    <property type="entry name" value="Glutathione_Transferase_(cytos"/>
    <property type="match status" value="1"/>
</dbReference>
<comment type="caution">
    <text evidence="8">The sequence shown here is derived from an EMBL/GenBank/DDBJ whole genome shotgun (WGS) entry which is preliminary data.</text>
</comment>
<evidence type="ECO:0000259" key="5">
    <source>
        <dbReference type="PROSITE" id="PS50040"/>
    </source>
</evidence>
<dbReference type="PROSITE" id="PS50404">
    <property type="entry name" value="GST_NTER"/>
    <property type="match status" value="1"/>
</dbReference>
<dbReference type="Pfam" id="PF00647">
    <property type="entry name" value="EF1G"/>
    <property type="match status" value="1"/>
</dbReference>
<proteinExistence type="predicted"/>
<keyword evidence="9" id="KW-1185">Reference proteome</keyword>